<dbReference type="AlphaFoldDB" id="A0ABD3Q3M4"/>
<dbReference type="InterPro" id="IPR053159">
    <property type="entry name" value="Hybrid_Histidine_Kinase"/>
</dbReference>
<dbReference type="PANTHER" id="PTHR43642:SF1">
    <property type="entry name" value="HYBRID SIGNAL TRANSDUCTION HISTIDINE KINASE G"/>
    <property type="match status" value="1"/>
</dbReference>
<reference evidence="1 2" key="1">
    <citation type="submission" date="2024-10" db="EMBL/GenBank/DDBJ databases">
        <title>Updated reference genomes for cyclostephanoid diatoms.</title>
        <authorList>
            <person name="Roberts W.R."/>
            <person name="Alverson A.J."/>
        </authorList>
    </citation>
    <scope>NUCLEOTIDE SEQUENCE [LARGE SCALE GENOMIC DNA]</scope>
    <source>
        <strain evidence="1 2">AJA010-31</strain>
    </source>
</reference>
<evidence type="ECO:0000313" key="2">
    <source>
        <dbReference type="Proteomes" id="UP001530400"/>
    </source>
</evidence>
<dbReference type="EMBL" id="JALLPJ020000365">
    <property type="protein sequence ID" value="KAL3794236.1"/>
    <property type="molecule type" value="Genomic_DNA"/>
</dbReference>
<protein>
    <submittedName>
        <fullName evidence="1">Uncharacterized protein</fullName>
    </submittedName>
</protein>
<evidence type="ECO:0000313" key="1">
    <source>
        <dbReference type="EMBL" id="KAL3794236.1"/>
    </source>
</evidence>
<comment type="caution">
    <text evidence="1">The sequence shown here is derived from an EMBL/GenBank/DDBJ whole genome shotgun (WGS) entry which is preliminary data.</text>
</comment>
<dbReference type="PANTHER" id="PTHR43642">
    <property type="entry name" value="HYBRID SIGNAL TRANSDUCTION HISTIDINE KINASE G"/>
    <property type="match status" value="1"/>
</dbReference>
<dbReference type="Proteomes" id="UP001530400">
    <property type="component" value="Unassembled WGS sequence"/>
</dbReference>
<gene>
    <name evidence="1" type="ORF">ACHAWO_006480</name>
</gene>
<sequence length="162" mass="17597">MLLFKSSGLSNQSPIAFALFGTLLSTIGNIPVGHRFSLLSMALLNKLNSQDVAGEVMYVITRVKCLVEPLQALNELQTQAALASISAGDMQLACVNRALCCVNNFWTGAKLADVNKDFRQAINFVSPTHDISNVLMGNEAEVELDSLLSEQSNNNPRQLMLL</sequence>
<name>A0ABD3Q3M4_9STRA</name>
<proteinExistence type="predicted"/>
<organism evidence="1 2">
    <name type="scientific">Cyclotella atomus</name>
    <dbReference type="NCBI Taxonomy" id="382360"/>
    <lineage>
        <taxon>Eukaryota</taxon>
        <taxon>Sar</taxon>
        <taxon>Stramenopiles</taxon>
        <taxon>Ochrophyta</taxon>
        <taxon>Bacillariophyta</taxon>
        <taxon>Coscinodiscophyceae</taxon>
        <taxon>Thalassiosirophycidae</taxon>
        <taxon>Stephanodiscales</taxon>
        <taxon>Stephanodiscaceae</taxon>
        <taxon>Cyclotella</taxon>
    </lineage>
</organism>
<accession>A0ABD3Q3M4</accession>
<keyword evidence="2" id="KW-1185">Reference proteome</keyword>